<protein>
    <submittedName>
        <fullName evidence="1">Uncharacterized protein</fullName>
    </submittedName>
</protein>
<evidence type="ECO:0000313" key="1">
    <source>
        <dbReference type="EMBL" id="CAB5226167.1"/>
    </source>
</evidence>
<sequence>MAKQLKEIEKSLYDIYKDIKLTSLLDNDNTLTDVTVFLAYPETEIQQDTIYPAISINLSEMEIDFKMEHALPRTDIEVDYTTTPPTYRTRETSHWYRLRYLIETYALTPQEDRELIRKVENRLNIRDSLIVGDEDYWIFRLSFSTQDIEDTDRIIYHKIFTYEVLADIDNEDTDIIEKGVTQMQYTFKQAKTIANQPVDTLNRPTTVENAVKYTDRTMAFNETQIWFPSN</sequence>
<reference evidence="1" key="1">
    <citation type="submission" date="2020-05" db="EMBL/GenBank/DDBJ databases">
        <authorList>
            <person name="Chiriac C."/>
            <person name="Salcher M."/>
            <person name="Ghai R."/>
            <person name="Kavagutti S V."/>
        </authorList>
    </citation>
    <scope>NUCLEOTIDE SEQUENCE</scope>
</reference>
<accession>A0A6J7X8H3</accession>
<gene>
    <name evidence="1" type="ORF">UFOVP755_72</name>
</gene>
<name>A0A6J7X8H3_9CAUD</name>
<organism evidence="1">
    <name type="scientific">uncultured Caudovirales phage</name>
    <dbReference type="NCBI Taxonomy" id="2100421"/>
    <lineage>
        <taxon>Viruses</taxon>
        <taxon>Duplodnaviria</taxon>
        <taxon>Heunggongvirae</taxon>
        <taxon>Uroviricota</taxon>
        <taxon>Caudoviricetes</taxon>
        <taxon>Peduoviridae</taxon>
        <taxon>Maltschvirus</taxon>
        <taxon>Maltschvirus maltsch</taxon>
    </lineage>
</organism>
<proteinExistence type="predicted"/>
<dbReference type="EMBL" id="LR798356">
    <property type="protein sequence ID" value="CAB5226167.1"/>
    <property type="molecule type" value="Genomic_DNA"/>
</dbReference>